<evidence type="ECO:0000313" key="2">
    <source>
        <dbReference type="EMBL" id="KAK0174500.1"/>
    </source>
</evidence>
<reference evidence="2" key="1">
    <citation type="journal article" date="2023" name="bioRxiv">
        <title>Scaffold-level genome assemblies of two parasitoid biocontrol wasps reveal the parthenogenesis mechanism and an associated novel virus.</title>
        <authorList>
            <person name="Inwood S."/>
            <person name="Skelly J."/>
            <person name="Guhlin J."/>
            <person name="Harrop T."/>
            <person name="Goldson S."/>
            <person name="Dearden P."/>
        </authorList>
    </citation>
    <scope>NUCLEOTIDE SEQUENCE</scope>
    <source>
        <strain evidence="2">Lincoln</strain>
        <tissue evidence="2">Whole body</tissue>
    </source>
</reference>
<dbReference type="SUPFAM" id="SSF50156">
    <property type="entry name" value="PDZ domain-like"/>
    <property type="match status" value="1"/>
</dbReference>
<feature type="domain" description="PDZ" evidence="1">
    <location>
        <begin position="17"/>
        <end position="83"/>
    </location>
</feature>
<dbReference type="Proteomes" id="UP001168972">
    <property type="component" value="Unassembled WGS sequence"/>
</dbReference>
<name>A0AA39FS52_MICHY</name>
<dbReference type="SMART" id="SM00228">
    <property type="entry name" value="PDZ"/>
    <property type="match status" value="1"/>
</dbReference>
<dbReference type="EMBL" id="JAQQBR010000006">
    <property type="protein sequence ID" value="KAK0174500.1"/>
    <property type="molecule type" value="Genomic_DNA"/>
</dbReference>
<comment type="caution">
    <text evidence="2">The sequence shown here is derived from an EMBL/GenBank/DDBJ whole genome shotgun (WGS) entry which is preliminary data.</text>
</comment>
<organism evidence="2 3">
    <name type="scientific">Microctonus hyperodae</name>
    <name type="common">Parasitoid wasp</name>
    <dbReference type="NCBI Taxonomy" id="165561"/>
    <lineage>
        <taxon>Eukaryota</taxon>
        <taxon>Metazoa</taxon>
        <taxon>Ecdysozoa</taxon>
        <taxon>Arthropoda</taxon>
        <taxon>Hexapoda</taxon>
        <taxon>Insecta</taxon>
        <taxon>Pterygota</taxon>
        <taxon>Neoptera</taxon>
        <taxon>Endopterygota</taxon>
        <taxon>Hymenoptera</taxon>
        <taxon>Apocrita</taxon>
        <taxon>Ichneumonoidea</taxon>
        <taxon>Braconidae</taxon>
        <taxon>Euphorinae</taxon>
        <taxon>Microctonus</taxon>
    </lineage>
</organism>
<reference evidence="2" key="2">
    <citation type="submission" date="2023-03" db="EMBL/GenBank/DDBJ databases">
        <authorList>
            <person name="Inwood S.N."/>
            <person name="Skelly J.G."/>
            <person name="Guhlin J."/>
            <person name="Harrop T.W.R."/>
            <person name="Goldson S.G."/>
            <person name="Dearden P.K."/>
        </authorList>
    </citation>
    <scope>NUCLEOTIDE SEQUENCE</scope>
    <source>
        <strain evidence="2">Lincoln</strain>
        <tissue evidence="2">Whole body</tissue>
    </source>
</reference>
<evidence type="ECO:0000259" key="1">
    <source>
        <dbReference type="SMART" id="SM00228"/>
    </source>
</evidence>
<dbReference type="AlphaFoldDB" id="A0AA39FS52"/>
<protein>
    <recommendedName>
        <fullName evidence="1">PDZ domain-containing protein</fullName>
    </recommendedName>
</protein>
<evidence type="ECO:0000313" key="3">
    <source>
        <dbReference type="Proteomes" id="UP001168972"/>
    </source>
</evidence>
<keyword evidence="3" id="KW-1185">Reference proteome</keyword>
<proteinExistence type="predicted"/>
<gene>
    <name evidence="2" type="ORF">PV327_010262</name>
</gene>
<dbReference type="Gene3D" id="2.30.42.10">
    <property type="match status" value="1"/>
</dbReference>
<accession>A0AA39FS52</accession>
<sequence length="240" mass="27261">MTKKHTLVLKLRRHSSRPWGIRIAGGADLGTPIIVTRSENEELQKGDVIKKIDDYDGRDVRHVDAQNLLQNSESVKLVVERSEPINDSTMRNYISNNITEQSSIVESINASEWTPLKNLTIKSQPKILPKSPVPPLISPPREYKTYSPDHFEPAHEHLDEVREERFYLSQPYRTTPLVLPGAKVKKDAPLGECYLRHHPNPMIRAAPHHYEVANPEVAMKQKVAESVLQRVLGPNEVPKV</sequence>
<dbReference type="InterPro" id="IPR001478">
    <property type="entry name" value="PDZ"/>
</dbReference>
<dbReference type="Pfam" id="PF00595">
    <property type="entry name" value="PDZ"/>
    <property type="match status" value="1"/>
</dbReference>
<dbReference type="InterPro" id="IPR036034">
    <property type="entry name" value="PDZ_sf"/>
</dbReference>